<dbReference type="GO" id="GO:0016020">
    <property type="term" value="C:membrane"/>
    <property type="evidence" value="ECO:0007669"/>
    <property type="project" value="UniProtKB-SubCell"/>
</dbReference>
<dbReference type="VEuPathDB" id="FungiDB:CJJ09_004473"/>
<dbReference type="VEuPathDB" id="FungiDB:CJI97_004982"/>
<dbReference type="InterPro" id="IPR050327">
    <property type="entry name" value="Proton-linked_MCT"/>
</dbReference>
<feature type="transmembrane region" description="Helical" evidence="4">
    <location>
        <begin position="163"/>
        <end position="186"/>
    </location>
</feature>
<feature type="transmembrane region" description="Helical" evidence="4">
    <location>
        <begin position="405"/>
        <end position="421"/>
    </location>
</feature>
<feature type="region of interest" description="Disordered" evidence="3">
    <location>
        <begin position="1"/>
        <end position="39"/>
    </location>
</feature>
<dbReference type="VEuPathDB" id="FungiDB:B9J08_004898"/>
<dbReference type="EMBL" id="LGST01000008">
    <property type="protein sequence ID" value="KNE01644.1"/>
    <property type="molecule type" value="Genomic_DNA"/>
</dbReference>
<gene>
    <name evidence="5" type="ORF">QG37_00979</name>
</gene>
<dbReference type="Proteomes" id="UP000037122">
    <property type="component" value="Unassembled WGS sequence"/>
</dbReference>
<feature type="transmembrane region" description="Helical" evidence="4">
    <location>
        <begin position="427"/>
        <end position="446"/>
    </location>
</feature>
<feature type="transmembrane region" description="Helical" evidence="4">
    <location>
        <begin position="282"/>
        <end position="302"/>
    </location>
</feature>
<organism evidence="5 6">
    <name type="scientific">Candidozyma auris</name>
    <name type="common">Yeast</name>
    <name type="synonym">Candida auris</name>
    <dbReference type="NCBI Taxonomy" id="498019"/>
    <lineage>
        <taxon>Eukaryota</taxon>
        <taxon>Fungi</taxon>
        <taxon>Dikarya</taxon>
        <taxon>Ascomycota</taxon>
        <taxon>Saccharomycotina</taxon>
        <taxon>Pichiomycetes</taxon>
        <taxon>Metschnikowiaceae</taxon>
        <taxon>Candidozyma</taxon>
    </lineage>
</organism>
<feature type="transmembrane region" description="Helical" evidence="4">
    <location>
        <begin position="224"/>
        <end position="244"/>
    </location>
</feature>
<proteinExistence type="inferred from homology"/>
<comment type="caution">
    <text evidence="5">The sequence shown here is derived from an EMBL/GenBank/DDBJ whole genome shotgun (WGS) entry which is preliminary data.</text>
</comment>
<name>A0A0L0P5S4_CANAR</name>
<reference evidence="6" key="1">
    <citation type="journal article" date="2015" name="BMC Genomics">
        <title>Draft genome of a commonly misdiagnosed multidrug resistant pathogen Candida auris.</title>
        <authorList>
            <person name="Chatterjee S."/>
            <person name="Alampalli S.V."/>
            <person name="Nageshan R.K."/>
            <person name="Chettiar S.T."/>
            <person name="Joshi S."/>
            <person name="Tatu U.S."/>
        </authorList>
    </citation>
    <scope>NUCLEOTIDE SEQUENCE [LARGE SCALE GENOMIC DNA]</scope>
    <source>
        <strain evidence="6">6684</strain>
    </source>
</reference>
<evidence type="ECO:0008006" key="7">
    <source>
        <dbReference type="Google" id="ProtNLM"/>
    </source>
</evidence>
<dbReference type="GO" id="GO:0022857">
    <property type="term" value="F:transmembrane transporter activity"/>
    <property type="evidence" value="ECO:0007669"/>
    <property type="project" value="InterPro"/>
</dbReference>
<dbReference type="PANTHER" id="PTHR11360">
    <property type="entry name" value="MONOCARBOXYLATE TRANSPORTER"/>
    <property type="match status" value="1"/>
</dbReference>
<feature type="compositionally biased region" description="Polar residues" evidence="3">
    <location>
        <begin position="28"/>
        <end position="39"/>
    </location>
</feature>
<feature type="transmembrane region" description="Helical" evidence="4">
    <location>
        <begin position="126"/>
        <end position="151"/>
    </location>
</feature>
<evidence type="ECO:0000313" key="6">
    <source>
        <dbReference type="Proteomes" id="UP000037122"/>
    </source>
</evidence>
<feature type="compositionally biased region" description="Polar residues" evidence="3">
    <location>
        <begin position="1"/>
        <end position="15"/>
    </location>
</feature>
<dbReference type="PANTHER" id="PTHR11360:SF315">
    <property type="entry name" value="TRANSPORTER MCH2-RELATED"/>
    <property type="match status" value="1"/>
</dbReference>
<sequence length="585" mass="64686">MPEYLDSSTTASAVANESYDPKPLEMASPSNNPLHRLASNSSGVSRILEGIKDDHELDNEEYAVKSAIPVAEEAIQDELERVSRQLTLQSREKAPSIQSLGESLPEEEPEVNDHPIDGLFAMWQAVLAMLLVFLTWGANAAFGVFLNYYMSNSSFPGATNYDFALIGGIVVFLAQILAPLCCFCVTMFGQTPVLVLGLVLQTAGYILASFCTKLWQIYCCQGVLVGASFSLIFIPGTLVLPTWFQKRKSTAMGICVSGAGLGGLIFTLSLNRLISQTGDQRWPLRMVGFVTLGTTAFALCFLRPRNKKTIDINTSAVTRERIRMILKVVFNASLFKSLHYLVLGVWFGLCLLGYVICLYSFSPYASSRGLTHSQSNNLLAILNAAQVVGRPCIGNIADYCGRSNTAAFFCAYLAILILAFWRHASSYGALIVLSILLGGPAGVGSIMSQSLGADILDAQERPELMPAAWSGLNIIVAIFSLPSEVIAIALRKEDASNIYDNAQIFTGCMFFLAFLLLLFNREYLVRMKFKKRRFQAQAAARYLKAEDLVNSEDDDRPRIRIERYDRLLQANIAYYFIRMFYPVRV</sequence>
<dbReference type="SUPFAM" id="SSF103473">
    <property type="entry name" value="MFS general substrate transporter"/>
    <property type="match status" value="1"/>
</dbReference>
<keyword evidence="4" id="KW-0812">Transmembrane</keyword>
<dbReference type="InterPro" id="IPR036259">
    <property type="entry name" value="MFS_trans_sf"/>
</dbReference>
<dbReference type="AlphaFoldDB" id="A0A0L0P5S4"/>
<protein>
    <recommendedName>
        <fullName evidence="7">Major facilitator superfamily (MFS) profile domain-containing protein</fullName>
    </recommendedName>
</protein>
<evidence type="ECO:0000313" key="5">
    <source>
        <dbReference type="EMBL" id="KNE01644.1"/>
    </source>
</evidence>
<dbReference type="Pfam" id="PF07690">
    <property type="entry name" value="MFS_1"/>
    <property type="match status" value="1"/>
</dbReference>
<comment type="subcellular location">
    <subcellularLocation>
        <location evidence="1">Membrane</location>
        <topology evidence="1">Multi-pass membrane protein</topology>
    </subcellularLocation>
</comment>
<dbReference type="VEuPathDB" id="FungiDB:CJJ07_001870"/>
<dbReference type="VEuPathDB" id="FungiDB:CJI96_0003688"/>
<feature type="transmembrane region" description="Helical" evidence="4">
    <location>
        <begin position="251"/>
        <end position="270"/>
    </location>
</feature>
<evidence type="ECO:0000256" key="3">
    <source>
        <dbReference type="SAM" id="MobiDB-lite"/>
    </source>
</evidence>
<evidence type="ECO:0000256" key="2">
    <source>
        <dbReference type="ARBA" id="ARBA00006727"/>
    </source>
</evidence>
<feature type="transmembrane region" description="Helical" evidence="4">
    <location>
        <begin position="467"/>
        <end position="490"/>
    </location>
</feature>
<accession>A0A0L0P5S4</accession>
<dbReference type="Gene3D" id="1.20.1250.20">
    <property type="entry name" value="MFS general substrate transporter like domains"/>
    <property type="match status" value="2"/>
</dbReference>
<evidence type="ECO:0000256" key="1">
    <source>
        <dbReference type="ARBA" id="ARBA00004141"/>
    </source>
</evidence>
<dbReference type="InterPro" id="IPR011701">
    <property type="entry name" value="MFS"/>
</dbReference>
<dbReference type="VEuPathDB" id="FungiDB:QG37_00979"/>
<comment type="similarity">
    <text evidence="2">Belongs to the major facilitator superfamily. Monocarboxylate porter (TC 2.A.1.13) family.</text>
</comment>
<keyword evidence="4" id="KW-0472">Membrane</keyword>
<feature type="transmembrane region" description="Helical" evidence="4">
    <location>
        <begin position="502"/>
        <end position="524"/>
    </location>
</feature>
<feature type="transmembrane region" description="Helical" evidence="4">
    <location>
        <begin position="340"/>
        <end position="362"/>
    </location>
</feature>
<evidence type="ECO:0000256" key="4">
    <source>
        <dbReference type="SAM" id="Phobius"/>
    </source>
</evidence>
<feature type="transmembrane region" description="Helical" evidence="4">
    <location>
        <begin position="193"/>
        <end position="218"/>
    </location>
</feature>
<keyword evidence="4" id="KW-1133">Transmembrane helix</keyword>